<protein>
    <submittedName>
        <fullName evidence="1">Tat (Twin-arginine translocation) pathway signal sequence</fullName>
    </submittedName>
</protein>
<accession>A0A352IY93</accession>
<evidence type="ECO:0000313" key="1">
    <source>
        <dbReference type="EMBL" id="HBC36426.1"/>
    </source>
</evidence>
<dbReference type="EMBL" id="DNNA01000300">
    <property type="protein sequence ID" value="HBC36426.1"/>
    <property type="molecule type" value="Genomic_DNA"/>
</dbReference>
<proteinExistence type="predicted"/>
<gene>
    <name evidence="1" type="ORF">DC045_19395</name>
</gene>
<dbReference type="Proteomes" id="UP000263489">
    <property type="component" value="Unassembled WGS sequence"/>
</dbReference>
<sequence>MTTKNGEKALGRLCEARIPRGVPMSLSRRNFLRNTRNALVGTLAFSNGAIALLAPSRAWSMPLQILSTAEGETILKLTRHIFPHETLEDAVYAFVVKDLDKNPSIHSMLANGVKDLNQRAGGDWLALGSEEQFRHVEAIAGSEFFETIRSTAVVSLYNNELAFAHFGYEGSKGDGGYLYSGFDDLEWLPDPARADSGIRPS</sequence>
<reference evidence="1 2" key="1">
    <citation type="journal article" date="2018" name="Nat. Biotechnol.">
        <title>A standardized bacterial taxonomy based on genome phylogeny substantially revises the tree of life.</title>
        <authorList>
            <person name="Parks D.H."/>
            <person name="Chuvochina M."/>
            <person name="Waite D.W."/>
            <person name="Rinke C."/>
            <person name="Skarshewski A."/>
            <person name="Chaumeil P.A."/>
            <person name="Hugenholtz P."/>
        </authorList>
    </citation>
    <scope>NUCLEOTIDE SEQUENCE [LARGE SCALE GENOMIC DNA]</scope>
    <source>
        <strain evidence="1">UBA9380</strain>
    </source>
</reference>
<evidence type="ECO:0000313" key="2">
    <source>
        <dbReference type="Proteomes" id="UP000263489"/>
    </source>
</evidence>
<organism evidence="1 2">
    <name type="scientific">Marinobacter adhaerens</name>
    <dbReference type="NCBI Taxonomy" id="1033846"/>
    <lineage>
        <taxon>Bacteria</taxon>
        <taxon>Pseudomonadati</taxon>
        <taxon>Pseudomonadota</taxon>
        <taxon>Gammaproteobacteria</taxon>
        <taxon>Pseudomonadales</taxon>
        <taxon>Marinobacteraceae</taxon>
        <taxon>Marinobacter</taxon>
    </lineage>
</organism>
<dbReference type="AlphaFoldDB" id="A0A352IY93"/>
<comment type="caution">
    <text evidence="1">The sequence shown here is derived from an EMBL/GenBank/DDBJ whole genome shotgun (WGS) entry which is preliminary data.</text>
</comment>
<name>A0A352IY93_9GAMM</name>